<gene>
    <name evidence="10" type="ORF">WICMUC_002841</name>
</gene>
<accession>A0A9P8PP84</accession>
<dbReference type="GO" id="GO:0031080">
    <property type="term" value="C:nuclear pore outer ring"/>
    <property type="evidence" value="ECO:0007669"/>
    <property type="project" value="TreeGrafter"/>
</dbReference>
<keyword evidence="7" id="KW-0539">Nucleus</keyword>
<dbReference type="Gene3D" id="2.130.10.10">
    <property type="entry name" value="YVTN repeat-like/Quinoprotein amine dehydrogenase"/>
    <property type="match status" value="1"/>
</dbReference>
<evidence type="ECO:0000256" key="2">
    <source>
        <dbReference type="ARBA" id="ARBA00005569"/>
    </source>
</evidence>
<dbReference type="Pfam" id="PF08801">
    <property type="entry name" value="Nucleoporin_N"/>
    <property type="match status" value="1"/>
</dbReference>
<organism evidence="10 11">
    <name type="scientific">Wickerhamomyces mucosus</name>
    <dbReference type="NCBI Taxonomy" id="1378264"/>
    <lineage>
        <taxon>Eukaryota</taxon>
        <taxon>Fungi</taxon>
        <taxon>Dikarya</taxon>
        <taxon>Ascomycota</taxon>
        <taxon>Saccharomycotina</taxon>
        <taxon>Saccharomycetes</taxon>
        <taxon>Phaffomycetales</taxon>
        <taxon>Wickerhamomycetaceae</taxon>
        <taxon>Wickerhamomyces</taxon>
    </lineage>
</organism>
<keyword evidence="6" id="KW-0811">Translocation</keyword>
<dbReference type="GO" id="GO:0006606">
    <property type="term" value="P:protein import into nucleus"/>
    <property type="evidence" value="ECO:0007669"/>
    <property type="project" value="TreeGrafter"/>
</dbReference>
<dbReference type="AlphaFoldDB" id="A0A9P8PP84"/>
<reference evidence="10" key="2">
    <citation type="submission" date="2021-01" db="EMBL/GenBank/DDBJ databases">
        <authorList>
            <person name="Schikora-Tamarit M.A."/>
        </authorList>
    </citation>
    <scope>NUCLEOTIDE SEQUENCE</scope>
    <source>
        <strain evidence="10">CBS6341</strain>
    </source>
</reference>
<dbReference type="InterPro" id="IPR014908">
    <property type="entry name" value="Nucleoporin_Nup133/Nup155_N"/>
</dbReference>
<evidence type="ECO:0000313" key="11">
    <source>
        <dbReference type="Proteomes" id="UP000769528"/>
    </source>
</evidence>
<dbReference type="PANTHER" id="PTHR13405:SF11">
    <property type="entry name" value="NUCLEAR PORE COMPLEX PROTEIN NUP133"/>
    <property type="match status" value="1"/>
</dbReference>
<evidence type="ECO:0000256" key="5">
    <source>
        <dbReference type="ARBA" id="ARBA00022927"/>
    </source>
</evidence>
<evidence type="ECO:0008006" key="12">
    <source>
        <dbReference type="Google" id="ProtNLM"/>
    </source>
</evidence>
<feature type="domain" description="Nucleoporin Nup133/Nup155-like C-terminal" evidence="8">
    <location>
        <begin position="771"/>
        <end position="1126"/>
    </location>
</feature>
<keyword evidence="3" id="KW-0813">Transport</keyword>
<evidence type="ECO:0000256" key="3">
    <source>
        <dbReference type="ARBA" id="ARBA00022448"/>
    </source>
</evidence>
<feature type="domain" description="Nucleoporin Nup133/Nup155-like N-terminal" evidence="9">
    <location>
        <begin position="50"/>
        <end position="438"/>
    </location>
</feature>
<evidence type="ECO:0000313" key="10">
    <source>
        <dbReference type="EMBL" id="KAH3675009.1"/>
    </source>
</evidence>
<dbReference type="PANTHER" id="PTHR13405">
    <property type="entry name" value="NUCLEAR PORE COMPLEX PROTEIN NUP133"/>
    <property type="match status" value="1"/>
</dbReference>
<dbReference type="Proteomes" id="UP000769528">
    <property type="component" value="Unassembled WGS sequence"/>
</dbReference>
<evidence type="ECO:0000259" key="8">
    <source>
        <dbReference type="Pfam" id="PF03177"/>
    </source>
</evidence>
<dbReference type="Gene3D" id="1.20.58.1380">
    <property type="match status" value="1"/>
</dbReference>
<dbReference type="InterPro" id="IPR015943">
    <property type="entry name" value="WD40/YVTN_repeat-like_dom_sf"/>
</dbReference>
<evidence type="ECO:0000256" key="6">
    <source>
        <dbReference type="ARBA" id="ARBA00023010"/>
    </source>
</evidence>
<proteinExistence type="inferred from homology"/>
<dbReference type="GO" id="GO:0000972">
    <property type="term" value="P:transcription-dependent tethering of RNA polymerase II gene DNA at nuclear periphery"/>
    <property type="evidence" value="ECO:0007669"/>
    <property type="project" value="TreeGrafter"/>
</dbReference>
<dbReference type="InterPro" id="IPR007187">
    <property type="entry name" value="Nucleoporin_Nup133/Nup155_C"/>
</dbReference>
<keyword evidence="5" id="KW-0653">Protein transport</keyword>
<dbReference type="GO" id="GO:0017056">
    <property type="term" value="F:structural constituent of nuclear pore"/>
    <property type="evidence" value="ECO:0007669"/>
    <property type="project" value="InterPro"/>
</dbReference>
<keyword evidence="4" id="KW-0509">mRNA transport</keyword>
<evidence type="ECO:0000256" key="7">
    <source>
        <dbReference type="ARBA" id="ARBA00023242"/>
    </source>
</evidence>
<comment type="subcellular location">
    <subcellularLocation>
        <location evidence="1">Nucleus envelope</location>
    </subcellularLocation>
</comment>
<evidence type="ECO:0000259" key="9">
    <source>
        <dbReference type="Pfam" id="PF08801"/>
    </source>
</evidence>
<protein>
    <recommendedName>
        <fullName evidence="12">Nucleoporin Nup133/Nup155-like C-terminal domain-containing protein</fullName>
    </recommendedName>
</protein>
<dbReference type="SUPFAM" id="SSF117289">
    <property type="entry name" value="Nucleoporin domain"/>
    <property type="match status" value="1"/>
</dbReference>
<evidence type="ECO:0000256" key="1">
    <source>
        <dbReference type="ARBA" id="ARBA00004259"/>
    </source>
</evidence>
<comment type="caution">
    <text evidence="10">The sequence shown here is derived from an EMBL/GenBank/DDBJ whole genome shotgun (WGS) entry which is preliminary data.</text>
</comment>
<dbReference type="GO" id="GO:0016973">
    <property type="term" value="P:poly(A)+ mRNA export from nucleus"/>
    <property type="evidence" value="ECO:0007669"/>
    <property type="project" value="TreeGrafter"/>
</dbReference>
<sequence length="1167" mass="132579">MTTGFSPKISGFSARGFVTDNIATTNSETHNKDHDFKPASKTINASIELTRNAKYIVSKLPATPLALKSLSDPNGLIDGNTSYGLLISNESIYTWNYNSVDGVPNTVQLPVIPSNNGFPPIALLVLPSAGSVEPGVISINSHTGHVRFYENISNASSIGLLKQHKGIDYLIKLYDKEFITFAEAIEPAGIIFTTSTGRLILLSFRDAAGKPHITTSEISGRKTSFFSSYLHPSKQIISIKAGPTVAQGERIVATITTGGNFQIWACARDGQSREIYQHEILDLLINHIKELYPAAQYGLEVLDFALLKDVKDADVFLVLTSFQTSDNESVYVLFTIKKEQEVLLIHSVYRLNTISEPYGERKPSLHVPSPGTTAFIVFENTVVLVEAIVKLEKQISNHRRKWEDIISFRSDISIIASSNDSETTIPAINLIAPKVGILRIESLNHVEEIDEQQTVSPVVKSHIEQAVFYGELVHQQEETNPIEFGLPENFNIEQSEIENDVLEVAEEILLSKSSYLPPRLSGLESHLELRKEKLEKLVEYASINFHNKIRNEVKISLIFTLEKITSALNLFKIITAYESNAKVVSIFDQTVKEFFSNNPELLLSGLDKLEIFLSKFLERLSKAKGLEDASAEIVKAAYSSILEVEKQYRYGLFNLSLDDISKDLPWFVHGQTYIYIDDIFQNYTNKYRDGQFSNQKSISSEITIGLAEILFYQLQQRILWYNSTSPKTREITDIINNDKAFYNAKSGIWTKTLVLFNAKTEALAISETYEDLKSLVEISDEDRENASSNDEELDRINLRFDHYFNKFGYPFAETLYNYYIHTSKYQALFFGFKQYNSYLQRFFAENDHGKISWIEDILNGDFSKASKVLLSVSNKNDESQSNRQLQLSIAKLSAIASIDESSIDHESQDILQDIQEELDLSEAQDAIWEQIKEFIRSDSDPLAQVDSIVKDLLNPIYKSSSIFKNSFERALSRLLSYKSLSINEIIDIFTLLNSSKTSTKLNGYYALKVLHLSNLSYLEKCINETLIWKRVILSDDWVRIFNNEENKSDEYIKELNEQTVLYQTLLNFFRDELYILNNDYSISLPDIKKLILPISQPDNLLEKYKFLSSTEVNELLEEIQTENQEILEIFTLTSEFDQWIKALIGTANENSGVKKVIINYNDLSIQN</sequence>
<dbReference type="InterPro" id="IPR037624">
    <property type="entry name" value="Nup133-like"/>
</dbReference>
<dbReference type="Pfam" id="PF03177">
    <property type="entry name" value="Nucleoporin_C"/>
    <property type="match status" value="1"/>
</dbReference>
<comment type="similarity">
    <text evidence="2">Belongs to the nucleoporin Nup133 family.</text>
</comment>
<dbReference type="OrthoDB" id="103454at2759"/>
<evidence type="ECO:0000256" key="4">
    <source>
        <dbReference type="ARBA" id="ARBA00022816"/>
    </source>
</evidence>
<name>A0A9P8PP84_9ASCO</name>
<reference evidence="10" key="1">
    <citation type="journal article" date="2021" name="Open Biol.">
        <title>Shared evolutionary footprints suggest mitochondrial oxidative damage underlies multiple complex I losses in fungi.</title>
        <authorList>
            <person name="Schikora-Tamarit M.A."/>
            <person name="Marcet-Houben M."/>
            <person name="Nosek J."/>
            <person name="Gabaldon T."/>
        </authorList>
    </citation>
    <scope>NUCLEOTIDE SEQUENCE</scope>
    <source>
        <strain evidence="10">CBS6341</strain>
    </source>
</reference>
<dbReference type="EMBL" id="JAEUBF010000782">
    <property type="protein sequence ID" value="KAH3675009.1"/>
    <property type="molecule type" value="Genomic_DNA"/>
</dbReference>
<keyword evidence="11" id="KW-1185">Reference proteome</keyword>